<evidence type="ECO:0000313" key="1">
    <source>
        <dbReference type="EMBL" id="CAB1440718.1"/>
    </source>
</evidence>
<name>A0A9N7UWG1_PLEPL</name>
<keyword evidence="2" id="KW-1185">Reference proteome</keyword>
<reference evidence="1" key="1">
    <citation type="submission" date="2020-03" db="EMBL/GenBank/DDBJ databases">
        <authorList>
            <person name="Weist P."/>
        </authorList>
    </citation>
    <scope>NUCLEOTIDE SEQUENCE</scope>
</reference>
<dbReference type="Proteomes" id="UP001153269">
    <property type="component" value="Unassembled WGS sequence"/>
</dbReference>
<dbReference type="EMBL" id="CADEAL010002495">
    <property type="protein sequence ID" value="CAB1440718.1"/>
    <property type="molecule type" value="Genomic_DNA"/>
</dbReference>
<dbReference type="AlphaFoldDB" id="A0A9N7UWG1"/>
<protein>
    <submittedName>
        <fullName evidence="1">Uncharacterized protein</fullName>
    </submittedName>
</protein>
<accession>A0A9N7UWG1</accession>
<organism evidence="1 2">
    <name type="scientific">Pleuronectes platessa</name>
    <name type="common">European plaice</name>
    <dbReference type="NCBI Taxonomy" id="8262"/>
    <lineage>
        <taxon>Eukaryota</taxon>
        <taxon>Metazoa</taxon>
        <taxon>Chordata</taxon>
        <taxon>Craniata</taxon>
        <taxon>Vertebrata</taxon>
        <taxon>Euteleostomi</taxon>
        <taxon>Actinopterygii</taxon>
        <taxon>Neopterygii</taxon>
        <taxon>Teleostei</taxon>
        <taxon>Neoteleostei</taxon>
        <taxon>Acanthomorphata</taxon>
        <taxon>Carangaria</taxon>
        <taxon>Pleuronectiformes</taxon>
        <taxon>Pleuronectoidei</taxon>
        <taxon>Pleuronectidae</taxon>
        <taxon>Pleuronectes</taxon>
    </lineage>
</organism>
<comment type="caution">
    <text evidence="1">The sequence shown here is derived from an EMBL/GenBank/DDBJ whole genome shotgun (WGS) entry which is preliminary data.</text>
</comment>
<sequence>GPPAADLLKEGSSPFLTIPLGDVHCCCVGKSQRKNHRNCSRLSQVKQWTAQDLKCAVGGWKLLLPLCAPVGRRLDIIKRWWILSVLHVELSQRSCPVWPPTYDHRPVFVSNPALQLYLPWNLLFHAGGFPETIFPPRLPSCA</sequence>
<gene>
    <name evidence="1" type="ORF">PLEPLA_LOCUS28485</name>
</gene>
<proteinExistence type="predicted"/>
<feature type="non-terminal residue" evidence="1">
    <location>
        <position position="142"/>
    </location>
</feature>
<evidence type="ECO:0000313" key="2">
    <source>
        <dbReference type="Proteomes" id="UP001153269"/>
    </source>
</evidence>